<keyword evidence="4" id="KW-0677">Repeat</keyword>
<dbReference type="AlphaFoldDB" id="A0A9N9WH30"/>
<dbReference type="GO" id="GO:0004222">
    <property type="term" value="F:metalloendopeptidase activity"/>
    <property type="evidence" value="ECO:0007669"/>
    <property type="project" value="TreeGrafter"/>
</dbReference>
<organism evidence="6 7">
    <name type="scientific">Diatraea saccharalis</name>
    <name type="common">sugarcane borer</name>
    <dbReference type="NCBI Taxonomy" id="40085"/>
    <lineage>
        <taxon>Eukaryota</taxon>
        <taxon>Metazoa</taxon>
        <taxon>Ecdysozoa</taxon>
        <taxon>Arthropoda</taxon>
        <taxon>Hexapoda</taxon>
        <taxon>Insecta</taxon>
        <taxon>Pterygota</taxon>
        <taxon>Neoptera</taxon>
        <taxon>Endopterygota</taxon>
        <taxon>Lepidoptera</taxon>
        <taxon>Glossata</taxon>
        <taxon>Ditrysia</taxon>
        <taxon>Pyraloidea</taxon>
        <taxon>Crambidae</taxon>
        <taxon>Crambinae</taxon>
        <taxon>Diatraea</taxon>
    </lineage>
</organism>
<keyword evidence="2" id="KW-0964">Secreted</keyword>
<evidence type="ECO:0000256" key="2">
    <source>
        <dbReference type="ARBA" id="ARBA00022525"/>
    </source>
</evidence>
<evidence type="ECO:0000313" key="7">
    <source>
        <dbReference type="Proteomes" id="UP001153714"/>
    </source>
</evidence>
<comment type="subcellular location">
    <subcellularLocation>
        <location evidence="1">Secreted</location>
    </subcellularLocation>
</comment>
<dbReference type="Proteomes" id="UP001153714">
    <property type="component" value="Chromosome 4"/>
</dbReference>
<name>A0A9N9WH30_9NEOP</name>
<reference evidence="6" key="2">
    <citation type="submission" date="2022-10" db="EMBL/GenBank/DDBJ databases">
        <authorList>
            <consortium name="ENA_rothamsted_submissions"/>
            <consortium name="culmorum"/>
            <person name="King R."/>
        </authorList>
    </citation>
    <scope>NUCLEOTIDE SEQUENCE</scope>
</reference>
<evidence type="ECO:0000256" key="4">
    <source>
        <dbReference type="ARBA" id="ARBA00022737"/>
    </source>
</evidence>
<dbReference type="Pfam" id="PF19030">
    <property type="entry name" value="TSP1_ADAMTS"/>
    <property type="match status" value="2"/>
</dbReference>
<dbReference type="InterPro" id="IPR036383">
    <property type="entry name" value="TSP1_rpt_sf"/>
</dbReference>
<dbReference type="PANTHER" id="PTHR13723">
    <property type="entry name" value="ADAMTS A DISINTEGRIN AND METALLOPROTEASE WITH THROMBOSPONDIN MOTIFS PROTEASE"/>
    <property type="match status" value="1"/>
</dbReference>
<dbReference type="OrthoDB" id="5948003at2759"/>
<dbReference type="GO" id="GO:0006508">
    <property type="term" value="P:proteolysis"/>
    <property type="evidence" value="ECO:0007669"/>
    <property type="project" value="TreeGrafter"/>
</dbReference>
<keyword evidence="3" id="KW-0732">Signal</keyword>
<dbReference type="SUPFAM" id="SSF82895">
    <property type="entry name" value="TSP-1 type 1 repeat"/>
    <property type="match status" value="1"/>
</dbReference>
<gene>
    <name evidence="6" type="ORF">DIATSA_LOCUS10085</name>
</gene>
<keyword evidence="7" id="KW-1185">Reference proteome</keyword>
<dbReference type="InterPro" id="IPR000884">
    <property type="entry name" value="TSP1_rpt"/>
</dbReference>
<dbReference type="PROSITE" id="PS50092">
    <property type="entry name" value="TSP1"/>
    <property type="match status" value="2"/>
</dbReference>
<evidence type="ECO:0000313" key="6">
    <source>
        <dbReference type="EMBL" id="CAG9792565.1"/>
    </source>
</evidence>
<accession>A0A9N9WH30</accession>
<dbReference type="Gene3D" id="2.20.100.10">
    <property type="entry name" value="Thrombospondin type-1 (TSP1) repeat"/>
    <property type="match status" value="1"/>
</dbReference>
<reference evidence="6" key="1">
    <citation type="submission" date="2021-12" db="EMBL/GenBank/DDBJ databases">
        <authorList>
            <person name="King R."/>
        </authorList>
    </citation>
    <scope>NUCLEOTIDE SEQUENCE</scope>
</reference>
<dbReference type="PANTHER" id="PTHR13723:SF200">
    <property type="entry name" value="ADAM METALLOPEPTIDASE WITH THROMBOSPONDIN TYPE 1 MOTIF B, ISOFORM B"/>
    <property type="match status" value="1"/>
</dbReference>
<proteinExistence type="predicted"/>
<dbReference type="GO" id="GO:0031012">
    <property type="term" value="C:extracellular matrix"/>
    <property type="evidence" value="ECO:0007669"/>
    <property type="project" value="TreeGrafter"/>
</dbReference>
<evidence type="ECO:0000256" key="3">
    <source>
        <dbReference type="ARBA" id="ARBA00022729"/>
    </source>
</evidence>
<dbReference type="EMBL" id="OU893335">
    <property type="protein sequence ID" value="CAG9792565.1"/>
    <property type="molecule type" value="Genomic_DNA"/>
</dbReference>
<dbReference type="Pfam" id="PF08686">
    <property type="entry name" value="PLAC"/>
    <property type="match status" value="1"/>
</dbReference>
<dbReference type="InterPro" id="IPR010909">
    <property type="entry name" value="PLAC"/>
</dbReference>
<protein>
    <recommendedName>
        <fullName evidence="5">PLAC domain-containing protein</fullName>
    </recommendedName>
</protein>
<sequence>MADPIITYQNYGVPSHIVNLEDKQIVFPEDDDSDIIIVNEDYNRNSIEQNTVQNLKELDDIESTTTVRFHEAPDANEYVWMTTEWSPCNAPCGQVGHEVRGAVCQHKTHNSTTTVETEECISRGAKPPSVLRECHTGECATWRTAPWSPVRCLASGAAVSRRRVECTSENGTVLSDGSCDSSSRPEKIRREETRCKPSWTVGAWSRCVGQCGGRGRQHRLLRCVWAAGGARAHRARQAGAGAACEGMRRPAVSRACAVHTCTTRDGVCRDSSRFCENVRAMNMCALRPYKEQCCKTCQH</sequence>
<evidence type="ECO:0000259" key="5">
    <source>
        <dbReference type="PROSITE" id="PS50900"/>
    </source>
</evidence>
<dbReference type="InterPro" id="IPR050439">
    <property type="entry name" value="ADAMTS_ADAMTS-like"/>
</dbReference>
<dbReference type="GO" id="GO:0005576">
    <property type="term" value="C:extracellular region"/>
    <property type="evidence" value="ECO:0007669"/>
    <property type="project" value="UniProtKB-SubCell"/>
</dbReference>
<dbReference type="GO" id="GO:0030198">
    <property type="term" value="P:extracellular matrix organization"/>
    <property type="evidence" value="ECO:0007669"/>
    <property type="project" value="TreeGrafter"/>
</dbReference>
<feature type="domain" description="PLAC" evidence="5">
    <location>
        <begin position="264"/>
        <end position="299"/>
    </location>
</feature>
<evidence type="ECO:0000256" key="1">
    <source>
        <dbReference type="ARBA" id="ARBA00004613"/>
    </source>
</evidence>
<dbReference type="PROSITE" id="PS50900">
    <property type="entry name" value="PLAC"/>
    <property type="match status" value="1"/>
</dbReference>